<evidence type="ECO:0000313" key="1">
    <source>
        <dbReference type="EMBL" id="RPA75327.1"/>
    </source>
</evidence>
<organism evidence="1 2">
    <name type="scientific">Ascobolus immersus RN42</name>
    <dbReference type="NCBI Taxonomy" id="1160509"/>
    <lineage>
        <taxon>Eukaryota</taxon>
        <taxon>Fungi</taxon>
        <taxon>Dikarya</taxon>
        <taxon>Ascomycota</taxon>
        <taxon>Pezizomycotina</taxon>
        <taxon>Pezizomycetes</taxon>
        <taxon>Pezizales</taxon>
        <taxon>Ascobolaceae</taxon>
        <taxon>Ascobolus</taxon>
    </lineage>
</organism>
<dbReference type="Proteomes" id="UP000275078">
    <property type="component" value="Unassembled WGS sequence"/>
</dbReference>
<evidence type="ECO:0000313" key="2">
    <source>
        <dbReference type="Proteomes" id="UP000275078"/>
    </source>
</evidence>
<reference evidence="1 2" key="1">
    <citation type="journal article" date="2018" name="Nat. Ecol. Evol.">
        <title>Pezizomycetes genomes reveal the molecular basis of ectomycorrhizal truffle lifestyle.</title>
        <authorList>
            <person name="Murat C."/>
            <person name="Payen T."/>
            <person name="Noel B."/>
            <person name="Kuo A."/>
            <person name="Morin E."/>
            <person name="Chen J."/>
            <person name="Kohler A."/>
            <person name="Krizsan K."/>
            <person name="Balestrini R."/>
            <person name="Da Silva C."/>
            <person name="Montanini B."/>
            <person name="Hainaut M."/>
            <person name="Levati E."/>
            <person name="Barry K.W."/>
            <person name="Belfiori B."/>
            <person name="Cichocki N."/>
            <person name="Clum A."/>
            <person name="Dockter R.B."/>
            <person name="Fauchery L."/>
            <person name="Guy J."/>
            <person name="Iotti M."/>
            <person name="Le Tacon F."/>
            <person name="Lindquist E.A."/>
            <person name="Lipzen A."/>
            <person name="Malagnac F."/>
            <person name="Mello A."/>
            <person name="Molinier V."/>
            <person name="Miyauchi S."/>
            <person name="Poulain J."/>
            <person name="Riccioni C."/>
            <person name="Rubini A."/>
            <person name="Sitrit Y."/>
            <person name="Splivallo R."/>
            <person name="Traeger S."/>
            <person name="Wang M."/>
            <person name="Zifcakova L."/>
            <person name="Wipf D."/>
            <person name="Zambonelli A."/>
            <person name="Paolocci F."/>
            <person name="Nowrousian M."/>
            <person name="Ottonello S."/>
            <person name="Baldrian P."/>
            <person name="Spatafora J.W."/>
            <person name="Henrissat B."/>
            <person name="Nagy L.G."/>
            <person name="Aury J.M."/>
            <person name="Wincker P."/>
            <person name="Grigoriev I.V."/>
            <person name="Bonfante P."/>
            <person name="Martin F.M."/>
        </authorList>
    </citation>
    <scope>NUCLEOTIDE SEQUENCE [LARGE SCALE GENOMIC DNA]</scope>
    <source>
        <strain evidence="1 2">RN42</strain>
    </source>
</reference>
<dbReference type="EMBL" id="ML119766">
    <property type="protein sequence ID" value="RPA75327.1"/>
    <property type="molecule type" value="Genomic_DNA"/>
</dbReference>
<dbReference type="AlphaFoldDB" id="A0A3N4HPT8"/>
<name>A0A3N4HPT8_ASCIM</name>
<accession>A0A3N4HPT8</accession>
<keyword evidence="2" id="KW-1185">Reference proteome</keyword>
<sequence length="281" mass="32103">MFRFTTAPLITFFSWGRTSNTNVDVDIGTDVGLGDFILRPRFCRSPTEMSKAESIDNRVNNSINDALRLAVEGLGTAVQSRLALRDALIVLHRAGQPGRSSNTINADVYIAIGGMFRRFLTDWKLALEDFHFEATRIPATVYGVHDNMEVNKKFVRQDVYPRFRQILKLLLNGVYIRDSKKVLAGEASRLLEEADLKDSFWGRLSKDEQTELRSVINAVTGALDLFARVATTRVPKGQVWKDDEWMWDDRVGKYLQMAKDDDSWNPDHVYEDIKRFLSYAT</sequence>
<gene>
    <name evidence="1" type="ORF">BJ508DRAFT_312085</name>
</gene>
<proteinExistence type="predicted"/>
<protein>
    <submittedName>
        <fullName evidence="1">Uncharacterized protein</fullName>
    </submittedName>
</protein>